<feature type="transmembrane region" description="Helical" evidence="6">
    <location>
        <begin position="425"/>
        <end position="446"/>
    </location>
</feature>
<evidence type="ECO:0000256" key="2">
    <source>
        <dbReference type="ARBA" id="ARBA00022475"/>
    </source>
</evidence>
<evidence type="ECO:0000256" key="4">
    <source>
        <dbReference type="ARBA" id="ARBA00022989"/>
    </source>
</evidence>
<dbReference type="Pfam" id="PF02687">
    <property type="entry name" value="FtsX"/>
    <property type="match status" value="1"/>
</dbReference>
<dbReference type="InterPro" id="IPR003838">
    <property type="entry name" value="ABC3_permease_C"/>
</dbReference>
<evidence type="ECO:0000256" key="1">
    <source>
        <dbReference type="ARBA" id="ARBA00004651"/>
    </source>
</evidence>
<feature type="domain" description="ABC3 transporter permease C-terminal" evidence="7">
    <location>
        <begin position="72"/>
        <end position="188"/>
    </location>
</feature>
<feature type="transmembrane region" description="Helical" evidence="6">
    <location>
        <begin position="204"/>
        <end position="223"/>
    </location>
</feature>
<evidence type="ECO:0000256" key="3">
    <source>
        <dbReference type="ARBA" id="ARBA00022692"/>
    </source>
</evidence>
<feature type="transmembrane region" description="Helical" evidence="6">
    <location>
        <begin position="123"/>
        <end position="143"/>
    </location>
</feature>
<feature type="transmembrane region" description="Helical" evidence="6">
    <location>
        <begin position="330"/>
        <end position="358"/>
    </location>
</feature>
<dbReference type="GO" id="GO:0005886">
    <property type="term" value="C:plasma membrane"/>
    <property type="evidence" value="ECO:0007669"/>
    <property type="project" value="UniProtKB-SubCell"/>
</dbReference>
<keyword evidence="5 6" id="KW-0472">Membrane</keyword>
<evidence type="ECO:0000259" key="7">
    <source>
        <dbReference type="Pfam" id="PF02687"/>
    </source>
</evidence>
<evidence type="ECO:0000313" key="9">
    <source>
        <dbReference type="Proteomes" id="UP000593998"/>
    </source>
</evidence>
<dbReference type="Proteomes" id="UP000593998">
    <property type="component" value="Chromosome"/>
</dbReference>
<evidence type="ECO:0000256" key="6">
    <source>
        <dbReference type="SAM" id="Phobius"/>
    </source>
</evidence>
<sequence>MSLAWSEAARMAAKGGPADRLRRRLMAGCAALAMVPAGLASGIPAVNARGWQAGDYGLALLRDGELALGAGFAMALLALPVVLLALECSRVGSSGRDRRLAAMRAAGATRGDVRRVIAVEASAMTALGVIVGTILVLAVWALLARWHVGGLPLLPPGVWPRPTHLLTAMTLVVLIGAVMAWWVAGRIRVGVAGQQRVERRVSGARAVLLVVVAGLAGGAALVVSDSGMVNLAVSSTLALTALVALVAALSLVAPLSTRALGSLVGRGGSAVALLAGRGMAAHPARAGRAASGLVLVGLVGGALATYGGALRAGLRETLAAGHTLGGDSTAFYLVPLTLAEVLLLVVGMLGVVGLLVAVAEQVVVRRGALCRQHAAGVPLPVLRRVMVLETTLPVAVVGLLSTLVGMGLAGLLVAQVPENPFAVDWWLVAGVVVLMTGGTAAAAWVASARIVRAADVAALRDGE</sequence>
<feature type="transmembrane region" description="Helical" evidence="6">
    <location>
        <begin position="66"/>
        <end position="86"/>
    </location>
</feature>
<feature type="transmembrane region" description="Helical" evidence="6">
    <location>
        <begin position="163"/>
        <end position="184"/>
    </location>
</feature>
<gene>
    <name evidence="8" type="ORF">IGS73_13450</name>
</gene>
<feature type="transmembrane region" description="Helical" evidence="6">
    <location>
        <begin position="229"/>
        <end position="253"/>
    </location>
</feature>
<dbReference type="AlphaFoldDB" id="A0A7L9IYA0"/>
<feature type="transmembrane region" description="Helical" evidence="6">
    <location>
        <begin position="392"/>
        <end position="413"/>
    </location>
</feature>
<evidence type="ECO:0000313" key="8">
    <source>
        <dbReference type="EMBL" id="QOK22099.1"/>
    </source>
</evidence>
<keyword evidence="3 6" id="KW-0812">Transmembrane</keyword>
<protein>
    <submittedName>
        <fullName evidence="8">ABC transporter permease</fullName>
    </submittedName>
</protein>
<dbReference type="EMBL" id="CP062789">
    <property type="protein sequence ID" value="QOK22099.1"/>
    <property type="molecule type" value="Genomic_DNA"/>
</dbReference>
<feature type="transmembrane region" description="Helical" evidence="6">
    <location>
        <begin position="289"/>
        <end position="310"/>
    </location>
</feature>
<accession>A0A7L9IYA0</accession>
<dbReference type="RefSeq" id="WP_083546158.1">
    <property type="nucleotide sequence ID" value="NZ_CP013290.1"/>
</dbReference>
<name>A0A7L9IYA0_9MICO</name>
<evidence type="ECO:0000256" key="5">
    <source>
        <dbReference type="ARBA" id="ARBA00023136"/>
    </source>
</evidence>
<reference evidence="8 9" key="1">
    <citation type="submission" date="2020-10" db="EMBL/GenBank/DDBJ databases">
        <title>Janibacter indicus TT2 genome sequence.</title>
        <authorList>
            <person name="Lee K."/>
            <person name="Ganzorig M."/>
        </authorList>
    </citation>
    <scope>NUCLEOTIDE SEQUENCE [LARGE SCALE GENOMIC DNA]</scope>
    <source>
        <strain evidence="8 9">TT2</strain>
    </source>
</reference>
<proteinExistence type="predicted"/>
<comment type="subcellular location">
    <subcellularLocation>
        <location evidence="1">Cell membrane</location>
        <topology evidence="1">Multi-pass membrane protein</topology>
    </subcellularLocation>
</comment>
<organism evidence="8 9">
    <name type="scientific">Janibacter indicus</name>
    <dbReference type="NCBI Taxonomy" id="857417"/>
    <lineage>
        <taxon>Bacteria</taxon>
        <taxon>Bacillati</taxon>
        <taxon>Actinomycetota</taxon>
        <taxon>Actinomycetes</taxon>
        <taxon>Micrococcales</taxon>
        <taxon>Intrasporangiaceae</taxon>
        <taxon>Janibacter</taxon>
    </lineage>
</organism>
<keyword evidence="4 6" id="KW-1133">Transmembrane helix</keyword>
<keyword evidence="2" id="KW-1003">Cell membrane</keyword>